<evidence type="ECO:0000256" key="6">
    <source>
        <dbReference type="ARBA" id="ARBA00022989"/>
    </source>
</evidence>
<keyword evidence="10" id="KW-1185">Reference proteome</keyword>
<dbReference type="GO" id="GO:0005886">
    <property type="term" value="C:plasma membrane"/>
    <property type="evidence" value="ECO:0007669"/>
    <property type="project" value="UniProtKB-SubCell"/>
</dbReference>
<proteinExistence type="inferred from homology"/>
<dbReference type="Pfam" id="PF03591">
    <property type="entry name" value="AzlC"/>
    <property type="match status" value="1"/>
</dbReference>
<evidence type="ECO:0000256" key="2">
    <source>
        <dbReference type="ARBA" id="ARBA00010735"/>
    </source>
</evidence>
<dbReference type="PANTHER" id="PTHR34979">
    <property type="entry name" value="INNER MEMBRANE PROTEIN YGAZ"/>
    <property type="match status" value="1"/>
</dbReference>
<feature type="transmembrane region" description="Helical" evidence="8">
    <location>
        <begin position="180"/>
        <end position="197"/>
    </location>
</feature>
<comment type="subcellular location">
    <subcellularLocation>
        <location evidence="1">Cell membrane</location>
        <topology evidence="1">Multi-pass membrane protein</topology>
    </subcellularLocation>
</comment>
<evidence type="ECO:0000256" key="1">
    <source>
        <dbReference type="ARBA" id="ARBA00004651"/>
    </source>
</evidence>
<comment type="similarity">
    <text evidence="2">Belongs to the AzlC family.</text>
</comment>
<keyword evidence="5 8" id="KW-0812">Transmembrane</keyword>
<keyword evidence="3" id="KW-0813">Transport</keyword>
<gene>
    <name evidence="9" type="ORF">GTU67_00350</name>
</gene>
<feature type="transmembrane region" description="Helical" evidence="8">
    <location>
        <begin position="68"/>
        <end position="90"/>
    </location>
</feature>
<dbReference type="EMBL" id="JACJUU010000001">
    <property type="protein sequence ID" value="MBC2768363.1"/>
    <property type="molecule type" value="Genomic_DNA"/>
</dbReference>
<feature type="transmembrane region" description="Helical" evidence="8">
    <location>
        <begin position="128"/>
        <end position="150"/>
    </location>
</feature>
<dbReference type="InterPro" id="IPR011606">
    <property type="entry name" value="Brnchd-chn_aa_trnsp_permease"/>
</dbReference>
<accession>A0A842HJG5</accession>
<sequence length="229" mass="24182">MSARHTAPTLAELTTPVAMGYIPLGIVFGFLFVEAGGSPWLAIAASVWVYAGAAQFMMVPMLAAGLPLGAIALATLVVNLRHVFYGISLLKAVPLAGWRRWYCIFALTDETYAVLTALPEHLRGQKMVLLSALNQLWWVGGTALGVWAGSVVRLDLTGLDFVLAALFAVLAIEQWRAKRLVWPVWVAVLGYGVGYAIAPDQALVIAIGLSVLAGALVKPVSPTAGGSNG</sequence>
<evidence type="ECO:0000256" key="3">
    <source>
        <dbReference type="ARBA" id="ARBA00022448"/>
    </source>
</evidence>
<dbReference type="RefSeq" id="WP_185778217.1">
    <property type="nucleotide sequence ID" value="NZ_JACJUU010000001.1"/>
</dbReference>
<keyword evidence="6 8" id="KW-1133">Transmembrane helix</keyword>
<feature type="transmembrane region" description="Helical" evidence="8">
    <location>
        <begin position="13"/>
        <end position="33"/>
    </location>
</feature>
<evidence type="ECO:0000256" key="7">
    <source>
        <dbReference type="ARBA" id="ARBA00023136"/>
    </source>
</evidence>
<evidence type="ECO:0000313" key="10">
    <source>
        <dbReference type="Proteomes" id="UP000545386"/>
    </source>
</evidence>
<protein>
    <submittedName>
        <fullName evidence="9">AzlC family ABC transporter permease</fullName>
    </submittedName>
</protein>
<dbReference type="Proteomes" id="UP000545386">
    <property type="component" value="Unassembled WGS sequence"/>
</dbReference>
<feature type="transmembrane region" description="Helical" evidence="8">
    <location>
        <begin position="156"/>
        <end position="173"/>
    </location>
</feature>
<feature type="transmembrane region" description="Helical" evidence="8">
    <location>
        <begin position="203"/>
        <end position="221"/>
    </location>
</feature>
<reference evidence="9 10" key="1">
    <citation type="submission" date="2020-08" db="EMBL/GenBank/DDBJ databases">
        <title>Paraeoetvoesia sp. YC-7-48 draft genome sequence.</title>
        <authorList>
            <person name="Yao L."/>
        </authorList>
    </citation>
    <scope>NUCLEOTIDE SEQUENCE [LARGE SCALE GENOMIC DNA]</scope>
    <source>
        <strain evidence="10">YC-7-48</strain>
    </source>
</reference>
<keyword evidence="4" id="KW-1003">Cell membrane</keyword>
<comment type="caution">
    <text evidence="9">The sequence shown here is derived from an EMBL/GenBank/DDBJ whole genome shotgun (WGS) entry which is preliminary data.</text>
</comment>
<organism evidence="9 10">
    <name type="scientific">Pusillimonas minor</name>
    <dbReference type="NCBI Taxonomy" id="2697024"/>
    <lineage>
        <taxon>Bacteria</taxon>
        <taxon>Pseudomonadati</taxon>
        <taxon>Pseudomonadota</taxon>
        <taxon>Betaproteobacteria</taxon>
        <taxon>Burkholderiales</taxon>
        <taxon>Alcaligenaceae</taxon>
        <taxon>Pusillimonas</taxon>
    </lineage>
</organism>
<evidence type="ECO:0000256" key="8">
    <source>
        <dbReference type="SAM" id="Phobius"/>
    </source>
</evidence>
<dbReference type="GO" id="GO:1903785">
    <property type="term" value="P:L-valine transmembrane transport"/>
    <property type="evidence" value="ECO:0007669"/>
    <property type="project" value="TreeGrafter"/>
</dbReference>
<evidence type="ECO:0000313" key="9">
    <source>
        <dbReference type="EMBL" id="MBC2768363.1"/>
    </source>
</evidence>
<dbReference type="PANTHER" id="PTHR34979:SF1">
    <property type="entry name" value="INNER MEMBRANE PROTEIN YGAZ"/>
    <property type="match status" value="1"/>
</dbReference>
<evidence type="ECO:0000256" key="4">
    <source>
        <dbReference type="ARBA" id="ARBA00022475"/>
    </source>
</evidence>
<keyword evidence="7 8" id="KW-0472">Membrane</keyword>
<name>A0A842HJG5_9BURK</name>
<evidence type="ECO:0000256" key="5">
    <source>
        <dbReference type="ARBA" id="ARBA00022692"/>
    </source>
</evidence>
<dbReference type="AlphaFoldDB" id="A0A842HJG5"/>